<protein>
    <submittedName>
        <fullName evidence="10">Outer membrane protein TolC</fullName>
    </submittedName>
</protein>
<evidence type="ECO:0000256" key="7">
    <source>
        <dbReference type="ARBA" id="ARBA00023237"/>
    </source>
</evidence>
<dbReference type="GO" id="GO:1990281">
    <property type="term" value="C:efflux pump complex"/>
    <property type="evidence" value="ECO:0007669"/>
    <property type="project" value="TreeGrafter"/>
</dbReference>
<feature type="signal peptide" evidence="9">
    <location>
        <begin position="1"/>
        <end position="22"/>
    </location>
</feature>
<keyword evidence="4" id="KW-1134">Transmembrane beta strand</keyword>
<feature type="chain" id="PRO_5032436138" evidence="9">
    <location>
        <begin position="23"/>
        <end position="441"/>
    </location>
</feature>
<dbReference type="Proteomes" id="UP000588604">
    <property type="component" value="Unassembled WGS sequence"/>
</dbReference>
<evidence type="ECO:0000256" key="6">
    <source>
        <dbReference type="ARBA" id="ARBA00023136"/>
    </source>
</evidence>
<dbReference type="Gene3D" id="1.20.1600.10">
    <property type="entry name" value="Outer membrane efflux proteins (OEP)"/>
    <property type="match status" value="1"/>
</dbReference>
<evidence type="ECO:0000256" key="3">
    <source>
        <dbReference type="ARBA" id="ARBA00022448"/>
    </source>
</evidence>
<gene>
    <name evidence="10" type="ORF">FHS59_000965</name>
</gene>
<keyword evidence="5" id="KW-0812">Transmembrane</keyword>
<dbReference type="GO" id="GO:0009279">
    <property type="term" value="C:cell outer membrane"/>
    <property type="evidence" value="ECO:0007669"/>
    <property type="project" value="UniProtKB-SubCell"/>
</dbReference>
<comment type="similarity">
    <text evidence="2">Belongs to the outer membrane factor (OMF) (TC 1.B.17) family.</text>
</comment>
<keyword evidence="3" id="KW-0813">Transport</keyword>
<comment type="subcellular location">
    <subcellularLocation>
        <location evidence="1">Cell outer membrane</location>
    </subcellularLocation>
</comment>
<keyword evidence="6" id="KW-0472">Membrane</keyword>
<evidence type="ECO:0000256" key="8">
    <source>
        <dbReference type="SAM" id="Coils"/>
    </source>
</evidence>
<dbReference type="EMBL" id="JACIJO010000001">
    <property type="protein sequence ID" value="MBB6325350.1"/>
    <property type="molecule type" value="Genomic_DNA"/>
</dbReference>
<evidence type="ECO:0000256" key="2">
    <source>
        <dbReference type="ARBA" id="ARBA00007613"/>
    </source>
</evidence>
<dbReference type="AlphaFoldDB" id="A0A841MDF3"/>
<reference evidence="10 11" key="1">
    <citation type="submission" date="2020-08" db="EMBL/GenBank/DDBJ databases">
        <title>Genomic Encyclopedia of Type Strains, Phase IV (KMG-IV): sequencing the most valuable type-strain genomes for metagenomic binning, comparative biology and taxonomic classification.</title>
        <authorList>
            <person name="Goeker M."/>
        </authorList>
    </citation>
    <scope>NUCLEOTIDE SEQUENCE [LARGE SCALE GENOMIC DNA]</scope>
    <source>
        <strain evidence="10 11">DSM 102044</strain>
    </source>
</reference>
<dbReference type="Pfam" id="PF02321">
    <property type="entry name" value="OEP"/>
    <property type="match status" value="2"/>
</dbReference>
<keyword evidence="8" id="KW-0175">Coiled coil</keyword>
<feature type="coiled-coil region" evidence="8">
    <location>
        <begin position="155"/>
        <end position="182"/>
    </location>
</feature>
<evidence type="ECO:0000313" key="11">
    <source>
        <dbReference type="Proteomes" id="UP000588604"/>
    </source>
</evidence>
<evidence type="ECO:0000313" key="10">
    <source>
        <dbReference type="EMBL" id="MBB6325350.1"/>
    </source>
</evidence>
<dbReference type="InterPro" id="IPR051906">
    <property type="entry name" value="TolC-like"/>
</dbReference>
<organism evidence="10 11">
    <name type="scientific">Algoriphagus iocasae</name>
    <dbReference type="NCBI Taxonomy" id="1836499"/>
    <lineage>
        <taxon>Bacteria</taxon>
        <taxon>Pseudomonadati</taxon>
        <taxon>Bacteroidota</taxon>
        <taxon>Cytophagia</taxon>
        <taxon>Cytophagales</taxon>
        <taxon>Cyclobacteriaceae</taxon>
        <taxon>Algoriphagus</taxon>
    </lineage>
</organism>
<proteinExistence type="inferred from homology"/>
<sequence>MFKKHVLLVGMSIFLFSTTGFGQEDPPIPQGELSLEEILEYSLLNSPLIRQSQIDEEIGDQEIKSSLAGWFPQISASAGGSYNIKLQTQVIGDQLITFGQPWNSNVLFQVNQTLFNRDQLFASKTSKYYREQLEKVTENSRINTIVEVSKAYYDILLASEQLNVLDENMVRLEKQYKDAVSRYEAGLVDKTDYQRASIALANERSDRNRVKTSFDAKYAYLKQLMGYPDNADFTVEFNREKMLDDMFMEESEPLVLENRVEYQLMKTQQTLNEIQTSYEKWNYLPELSANYRYNWLFFNQEFSNLYNQSYPTSAVGLTLALPIFQGGKRMHRVRIANLQVERGEIDLRNLSSQIKTEYKVALANYKSSLYEWEAIRENMEMAEDVYNIIKLQYDEGIKAYVDLVVAESDLRTAQINHLNAVYQVLESKLDLKKALGIIEYN</sequence>
<comment type="caution">
    <text evidence="10">The sequence shown here is derived from an EMBL/GenBank/DDBJ whole genome shotgun (WGS) entry which is preliminary data.</text>
</comment>
<keyword evidence="11" id="KW-1185">Reference proteome</keyword>
<evidence type="ECO:0000256" key="5">
    <source>
        <dbReference type="ARBA" id="ARBA00022692"/>
    </source>
</evidence>
<keyword evidence="7" id="KW-0998">Cell outer membrane</keyword>
<dbReference type="GO" id="GO:0015288">
    <property type="term" value="F:porin activity"/>
    <property type="evidence" value="ECO:0007669"/>
    <property type="project" value="TreeGrafter"/>
</dbReference>
<dbReference type="SUPFAM" id="SSF56954">
    <property type="entry name" value="Outer membrane efflux proteins (OEP)"/>
    <property type="match status" value="1"/>
</dbReference>
<evidence type="ECO:0000256" key="4">
    <source>
        <dbReference type="ARBA" id="ARBA00022452"/>
    </source>
</evidence>
<dbReference type="RefSeq" id="WP_184493579.1">
    <property type="nucleotide sequence ID" value="NZ_JACIJO010000001.1"/>
</dbReference>
<keyword evidence="9" id="KW-0732">Signal</keyword>
<evidence type="ECO:0000256" key="1">
    <source>
        <dbReference type="ARBA" id="ARBA00004442"/>
    </source>
</evidence>
<dbReference type="GO" id="GO:0015562">
    <property type="term" value="F:efflux transmembrane transporter activity"/>
    <property type="evidence" value="ECO:0007669"/>
    <property type="project" value="InterPro"/>
</dbReference>
<evidence type="ECO:0000256" key="9">
    <source>
        <dbReference type="SAM" id="SignalP"/>
    </source>
</evidence>
<name>A0A841MDF3_9BACT</name>
<dbReference type="InterPro" id="IPR003423">
    <property type="entry name" value="OMP_efflux"/>
</dbReference>
<dbReference type="PANTHER" id="PTHR30026:SF20">
    <property type="entry name" value="OUTER MEMBRANE PROTEIN TOLC"/>
    <property type="match status" value="1"/>
</dbReference>
<dbReference type="PANTHER" id="PTHR30026">
    <property type="entry name" value="OUTER MEMBRANE PROTEIN TOLC"/>
    <property type="match status" value="1"/>
</dbReference>
<accession>A0A841MDF3</accession>